<dbReference type="InterPro" id="IPR016181">
    <property type="entry name" value="Acyl_CoA_acyltransferase"/>
</dbReference>
<organism evidence="5 6">
    <name type="scientific">Aspergillus sclerotialis</name>
    <dbReference type="NCBI Taxonomy" id="2070753"/>
    <lineage>
        <taxon>Eukaryota</taxon>
        <taxon>Fungi</taxon>
        <taxon>Dikarya</taxon>
        <taxon>Ascomycota</taxon>
        <taxon>Pezizomycotina</taxon>
        <taxon>Eurotiomycetes</taxon>
        <taxon>Eurotiomycetidae</taxon>
        <taxon>Eurotiales</taxon>
        <taxon>Aspergillaceae</taxon>
        <taxon>Aspergillus</taxon>
        <taxon>Aspergillus subgen. Polypaecilum</taxon>
    </lineage>
</organism>
<dbReference type="SUPFAM" id="SSF55729">
    <property type="entry name" value="Acyl-CoA N-acyltransferases (Nat)"/>
    <property type="match status" value="1"/>
</dbReference>
<dbReference type="Gene3D" id="3.40.630.30">
    <property type="match status" value="1"/>
</dbReference>
<dbReference type="PANTHER" id="PTHR10908:SF0">
    <property type="entry name" value="SEROTONIN N-ACETYLTRANSFERASE"/>
    <property type="match status" value="1"/>
</dbReference>
<proteinExistence type="predicted"/>
<evidence type="ECO:0000259" key="4">
    <source>
        <dbReference type="PROSITE" id="PS51186"/>
    </source>
</evidence>
<gene>
    <name evidence="5" type="ORF">PHISCL_00605</name>
</gene>
<sequence length="326" mass="36651">MSDPTDRPTETVTDIDANGLKPLSNADDYQFTMPTTGHDLSRLANRAGISLANGLPIDDEDDDEDEEEVGGEYVAVDHDDINDFSYWFRRPPVHQRTKLDELHPFVQVLNVSNVDDCVSVENAFPEHERCSRDKRTLSGAHFEWLESSYLEDAGDIIFCDVELMRLQFLYRLNRCPELSLGLFTLPVLEEGKPKPRATLVGHIVATRTSSSRVTDSSMQLPSNWRTERFAVENGEMIGHDEYGPTIAIHSLAVLPEHQGKQVGTTLMKAYIQRIQEAQIAERIAIIAHDHLVPFYQSLGFQDCGPSKCQFGGGGWVDLVLEFTNEE</sequence>
<dbReference type="InterPro" id="IPR051635">
    <property type="entry name" value="SNAT-like"/>
</dbReference>
<evidence type="ECO:0000256" key="3">
    <source>
        <dbReference type="SAM" id="MobiDB-lite"/>
    </source>
</evidence>
<feature type="region of interest" description="Disordered" evidence="3">
    <location>
        <begin position="1"/>
        <end position="23"/>
    </location>
</feature>
<keyword evidence="1 5" id="KW-0808">Transferase</keyword>
<dbReference type="AlphaFoldDB" id="A0A3A2ZWE2"/>
<dbReference type="CDD" id="cd04301">
    <property type="entry name" value="NAT_SF"/>
    <property type="match status" value="1"/>
</dbReference>
<dbReference type="PROSITE" id="PS51186">
    <property type="entry name" value="GNAT"/>
    <property type="match status" value="1"/>
</dbReference>
<dbReference type="STRING" id="2070753.A0A3A2ZWE2"/>
<evidence type="ECO:0000313" key="5">
    <source>
        <dbReference type="EMBL" id="RJE27020.1"/>
    </source>
</evidence>
<protein>
    <submittedName>
        <fullName evidence="5">Acetyltransferase</fullName>
    </submittedName>
</protein>
<evidence type="ECO:0000313" key="6">
    <source>
        <dbReference type="Proteomes" id="UP000266188"/>
    </source>
</evidence>
<dbReference type="InterPro" id="IPR000182">
    <property type="entry name" value="GNAT_dom"/>
</dbReference>
<feature type="domain" description="N-acetyltransferase" evidence="4">
    <location>
        <begin position="186"/>
        <end position="325"/>
    </location>
</feature>
<comment type="caution">
    <text evidence="5">The sequence shown here is derived from an EMBL/GenBank/DDBJ whole genome shotgun (WGS) entry which is preliminary data.</text>
</comment>
<evidence type="ECO:0000256" key="1">
    <source>
        <dbReference type="ARBA" id="ARBA00022679"/>
    </source>
</evidence>
<dbReference type="OrthoDB" id="30840at2759"/>
<keyword evidence="6" id="KW-1185">Reference proteome</keyword>
<reference evidence="6" key="1">
    <citation type="submission" date="2017-02" db="EMBL/GenBank/DDBJ databases">
        <authorList>
            <person name="Tafer H."/>
            <person name="Lopandic K."/>
        </authorList>
    </citation>
    <scope>NUCLEOTIDE SEQUENCE [LARGE SCALE GENOMIC DNA]</scope>
    <source>
        <strain evidence="6">CBS 366.77</strain>
    </source>
</reference>
<dbReference type="EMBL" id="MVGC01000010">
    <property type="protein sequence ID" value="RJE27020.1"/>
    <property type="molecule type" value="Genomic_DNA"/>
</dbReference>
<keyword evidence="2" id="KW-0012">Acyltransferase</keyword>
<name>A0A3A2ZWE2_9EURO</name>
<evidence type="ECO:0000256" key="2">
    <source>
        <dbReference type="ARBA" id="ARBA00023315"/>
    </source>
</evidence>
<dbReference type="Pfam" id="PF13673">
    <property type="entry name" value="Acetyltransf_10"/>
    <property type="match status" value="1"/>
</dbReference>
<dbReference type="Proteomes" id="UP000266188">
    <property type="component" value="Unassembled WGS sequence"/>
</dbReference>
<dbReference type="GO" id="GO:0005737">
    <property type="term" value="C:cytoplasm"/>
    <property type="evidence" value="ECO:0007669"/>
    <property type="project" value="TreeGrafter"/>
</dbReference>
<dbReference type="PANTHER" id="PTHR10908">
    <property type="entry name" value="SEROTONIN N-ACETYLTRANSFERASE"/>
    <property type="match status" value="1"/>
</dbReference>
<dbReference type="GO" id="GO:0004059">
    <property type="term" value="F:aralkylamine N-acetyltransferase activity"/>
    <property type="evidence" value="ECO:0007669"/>
    <property type="project" value="TreeGrafter"/>
</dbReference>
<accession>A0A3A2ZWE2</accession>